<keyword evidence="3" id="KW-1185">Reference proteome</keyword>
<reference evidence="2 3" key="1">
    <citation type="journal article" date="2007" name="Genome Res.">
        <title>Genome characteristics of facultatively symbiotic Frankia sp. strains reflect host range and host plant biogeography.</title>
        <authorList>
            <person name="Normand P."/>
            <person name="Lapierre P."/>
            <person name="Tisa L.S."/>
            <person name="Gogarten J.P."/>
            <person name="Alloisio N."/>
            <person name="Bagnarol E."/>
            <person name="Bassi C.A."/>
            <person name="Berry A.M."/>
            <person name="Bickhart D.M."/>
            <person name="Choisne N."/>
            <person name="Couloux A."/>
            <person name="Cournoyer B."/>
            <person name="Cruveiller S."/>
            <person name="Daubin V."/>
            <person name="Demange N."/>
            <person name="Francino M.P."/>
            <person name="Goltsman E."/>
            <person name="Huang Y."/>
            <person name="Kopp O.R."/>
            <person name="Labarre L."/>
            <person name="Lapidus A."/>
            <person name="Lavire C."/>
            <person name="Marechal J."/>
            <person name="Martinez M."/>
            <person name="Mastronunzio J.E."/>
            <person name="Mullin B.C."/>
            <person name="Niemann J."/>
            <person name="Pujic P."/>
            <person name="Rawnsley T."/>
            <person name="Rouy Z."/>
            <person name="Schenowitz C."/>
            <person name="Sellstedt A."/>
            <person name="Tavares F."/>
            <person name="Tomkins J.P."/>
            <person name="Vallenet D."/>
            <person name="Valverde C."/>
            <person name="Wall L.G."/>
            <person name="Wang Y."/>
            <person name="Medigue C."/>
            <person name="Benson D.R."/>
        </authorList>
    </citation>
    <scope>NUCLEOTIDE SEQUENCE [LARGE SCALE GENOMIC DNA]</scope>
    <source>
        <strain evidence="3">DSM 45986 / CECT 9034 / ACN14a</strain>
    </source>
</reference>
<dbReference type="Proteomes" id="UP000000657">
    <property type="component" value="Chromosome"/>
</dbReference>
<gene>
    <name evidence="2" type="ordered locus">FRAAL1808</name>
</gene>
<evidence type="ECO:0000313" key="2">
    <source>
        <dbReference type="EMBL" id="CAJ60460.1"/>
    </source>
</evidence>
<evidence type="ECO:0000313" key="3">
    <source>
        <dbReference type="Proteomes" id="UP000000657"/>
    </source>
</evidence>
<dbReference type="HOGENOM" id="CLU_2734134_0_0_11"/>
<protein>
    <submittedName>
        <fullName evidence="2">Uncharacterized protein</fullName>
    </submittedName>
</protein>
<dbReference type="EMBL" id="CT573213">
    <property type="protein sequence ID" value="CAJ60460.1"/>
    <property type="molecule type" value="Genomic_DNA"/>
</dbReference>
<sequence>MGRRWASPCLLASTEFTYPIVPRIRRNTACPAARPERVDQHGTDSAPAEPARTLTAERRGLRSRFSELANR</sequence>
<evidence type="ECO:0000256" key="1">
    <source>
        <dbReference type="SAM" id="MobiDB-lite"/>
    </source>
</evidence>
<dbReference type="KEGG" id="fal:FRAAL1808"/>
<proteinExistence type="predicted"/>
<organism evidence="2 3">
    <name type="scientific">Frankia alni (strain DSM 45986 / CECT 9034 / ACN14a)</name>
    <dbReference type="NCBI Taxonomy" id="326424"/>
    <lineage>
        <taxon>Bacteria</taxon>
        <taxon>Bacillati</taxon>
        <taxon>Actinomycetota</taxon>
        <taxon>Actinomycetes</taxon>
        <taxon>Frankiales</taxon>
        <taxon>Frankiaceae</taxon>
        <taxon>Frankia</taxon>
    </lineage>
</organism>
<feature type="region of interest" description="Disordered" evidence="1">
    <location>
        <begin position="31"/>
        <end position="71"/>
    </location>
</feature>
<accession>Q0RPS1</accession>
<dbReference type="AlphaFoldDB" id="Q0RPS1"/>
<name>Q0RPS1_FRAAA</name>